<protein>
    <submittedName>
        <fullName evidence="1">Uncharacterized protein</fullName>
    </submittedName>
</protein>
<dbReference type="InterPro" id="IPR021109">
    <property type="entry name" value="Peptidase_aspartic_dom_sf"/>
</dbReference>
<organism evidence="1 2">
    <name type="scientific">Theobroma cacao</name>
    <name type="common">Cacao</name>
    <name type="synonym">Cocoa</name>
    <dbReference type="NCBI Taxonomy" id="3641"/>
    <lineage>
        <taxon>Eukaryota</taxon>
        <taxon>Viridiplantae</taxon>
        <taxon>Streptophyta</taxon>
        <taxon>Embryophyta</taxon>
        <taxon>Tracheophyta</taxon>
        <taxon>Spermatophyta</taxon>
        <taxon>Magnoliopsida</taxon>
        <taxon>eudicotyledons</taxon>
        <taxon>Gunneridae</taxon>
        <taxon>Pentapetalae</taxon>
        <taxon>rosids</taxon>
        <taxon>malvids</taxon>
        <taxon>Malvales</taxon>
        <taxon>Malvaceae</taxon>
        <taxon>Byttnerioideae</taxon>
        <taxon>Theobroma</taxon>
    </lineage>
</organism>
<dbReference type="Gramene" id="EOY08795">
    <property type="protein sequence ID" value="EOY08795"/>
    <property type="gene ID" value="TCM_023962"/>
</dbReference>
<dbReference type="OMA" id="LEFCYAW"/>
<name>A0A061EUP9_THECC</name>
<proteinExistence type="predicted"/>
<reference evidence="1 2" key="1">
    <citation type="journal article" date="2013" name="Genome Biol.">
        <title>The genome sequence of the most widely cultivated cacao type and its use to identify candidate genes regulating pod color.</title>
        <authorList>
            <person name="Motamayor J.C."/>
            <person name="Mockaitis K."/>
            <person name="Schmutz J."/>
            <person name="Haiminen N."/>
            <person name="Iii D.L."/>
            <person name="Cornejo O."/>
            <person name="Findley S.D."/>
            <person name="Zheng P."/>
            <person name="Utro F."/>
            <person name="Royaert S."/>
            <person name="Saski C."/>
            <person name="Jenkins J."/>
            <person name="Podicheti R."/>
            <person name="Zhao M."/>
            <person name="Scheffler B.E."/>
            <person name="Stack J.C."/>
            <person name="Feltus F.A."/>
            <person name="Mustiga G.M."/>
            <person name="Amores F."/>
            <person name="Phillips W."/>
            <person name="Marelli J.P."/>
            <person name="May G.D."/>
            <person name="Shapiro H."/>
            <person name="Ma J."/>
            <person name="Bustamante C.D."/>
            <person name="Schnell R.J."/>
            <person name="Main D."/>
            <person name="Gilbert D."/>
            <person name="Parida L."/>
            <person name="Kuhn D.N."/>
        </authorList>
    </citation>
    <scope>NUCLEOTIDE SEQUENCE [LARGE SCALE GENOMIC DNA]</scope>
    <source>
        <strain evidence="2">cv. Matina 1-6</strain>
    </source>
</reference>
<gene>
    <name evidence="1" type="ORF">TCM_023962</name>
</gene>
<dbReference type="EMBL" id="CM001883">
    <property type="protein sequence ID" value="EOY08795.1"/>
    <property type="molecule type" value="Genomic_DNA"/>
</dbReference>
<evidence type="ECO:0000313" key="2">
    <source>
        <dbReference type="Proteomes" id="UP000026915"/>
    </source>
</evidence>
<dbReference type="eggNOG" id="KOG0017">
    <property type="taxonomic scope" value="Eukaryota"/>
</dbReference>
<dbReference type="InParanoid" id="A0A061EUP9"/>
<keyword evidence="2" id="KW-1185">Reference proteome</keyword>
<dbReference type="Pfam" id="PF08284">
    <property type="entry name" value="RVP_2"/>
    <property type="match status" value="1"/>
</dbReference>
<sequence>MSVFDKDAYVLIDFGLDRSYVSTTFASFSDINLSPLEEEIVVYTLQREQLVRNTYYRDYGIRVGEEEFRADLIPLKIRDFDLILGMDWLTAHQTNVDCFRKEVVLQNSKGVEVVFAGERRVLPSCVISTIKALKLVQKGYPAYLAHVIVTSKGVPKLEDVPIVNEFSDVFLDELPGLLLIENSNSLLIYFKDGLEFCYAWCGAKGLKD</sequence>
<dbReference type="HOGENOM" id="CLU_114733_0_0_1"/>
<dbReference type="InterPro" id="IPR032567">
    <property type="entry name" value="RTL1-rel"/>
</dbReference>
<dbReference type="AlphaFoldDB" id="A0A061EUP9"/>
<dbReference type="PANTHER" id="PTHR15503">
    <property type="entry name" value="LDOC1 RELATED"/>
    <property type="match status" value="1"/>
</dbReference>
<dbReference type="Proteomes" id="UP000026915">
    <property type="component" value="Chromosome 5"/>
</dbReference>
<accession>A0A061EUP9</accession>
<dbReference type="PANTHER" id="PTHR15503:SF45">
    <property type="entry name" value="RNA-DIRECTED DNA POLYMERASE HOMOLOG"/>
    <property type="match status" value="1"/>
</dbReference>
<evidence type="ECO:0000313" key="1">
    <source>
        <dbReference type="EMBL" id="EOY08795.1"/>
    </source>
</evidence>
<dbReference type="CDD" id="cd00303">
    <property type="entry name" value="retropepsin_like"/>
    <property type="match status" value="1"/>
</dbReference>
<dbReference type="Gene3D" id="2.40.70.10">
    <property type="entry name" value="Acid Proteases"/>
    <property type="match status" value="1"/>
</dbReference>